<feature type="transmembrane region" description="Helical" evidence="9">
    <location>
        <begin position="66"/>
        <end position="83"/>
    </location>
</feature>
<dbReference type="EMBL" id="CP029822">
    <property type="protein sequence ID" value="AZS50576.1"/>
    <property type="molecule type" value="Genomic_DNA"/>
</dbReference>
<dbReference type="InterPro" id="IPR030923">
    <property type="entry name" value="LptG"/>
</dbReference>
<reference evidence="11" key="1">
    <citation type="submission" date="2018-06" db="EMBL/GenBank/DDBJ databases">
        <title>Complete genome of Pseudomonas insecticola strain QZS01.</title>
        <authorList>
            <person name="Wang J."/>
            <person name="Su Q."/>
        </authorList>
    </citation>
    <scope>NUCLEOTIDE SEQUENCE [LARGE SCALE GENOMIC DNA]</scope>
    <source>
        <strain evidence="11">QZS01</strain>
    </source>
</reference>
<comment type="similarity">
    <text evidence="3">Belongs to the LptF/LptG family.</text>
</comment>
<evidence type="ECO:0000256" key="4">
    <source>
        <dbReference type="ARBA" id="ARBA00022475"/>
    </source>
</evidence>
<keyword evidence="6 9" id="KW-1133">Transmembrane helix</keyword>
<dbReference type="Pfam" id="PF03739">
    <property type="entry name" value="LptF_LptG"/>
    <property type="match status" value="1"/>
</dbReference>
<proteinExistence type="inferred from homology"/>
<feature type="transmembrane region" description="Helical" evidence="9">
    <location>
        <begin position="104"/>
        <end position="125"/>
    </location>
</feature>
<evidence type="ECO:0000256" key="9">
    <source>
        <dbReference type="SAM" id="Phobius"/>
    </source>
</evidence>
<keyword evidence="11" id="KW-1185">Reference proteome</keyword>
<keyword evidence="4" id="KW-1003">Cell membrane</keyword>
<evidence type="ECO:0000256" key="6">
    <source>
        <dbReference type="ARBA" id="ARBA00022989"/>
    </source>
</evidence>
<dbReference type="RefSeq" id="WP_127163036.1">
    <property type="nucleotide sequence ID" value="NZ_CP029822.1"/>
</dbReference>
<dbReference type="Proteomes" id="UP000273143">
    <property type="component" value="Chromosome"/>
</dbReference>
<feature type="transmembrane region" description="Helical" evidence="9">
    <location>
        <begin position="12"/>
        <end position="35"/>
    </location>
</feature>
<comment type="subcellular location">
    <subcellularLocation>
        <location evidence="2">Cell membrane</location>
        <topology evidence="2">Multi-pass membrane protein</topology>
    </subcellularLocation>
</comment>
<feature type="transmembrane region" description="Helical" evidence="9">
    <location>
        <begin position="352"/>
        <end position="370"/>
    </location>
</feature>
<evidence type="ECO:0000313" key="11">
    <source>
        <dbReference type="Proteomes" id="UP000273143"/>
    </source>
</evidence>
<keyword evidence="5 9" id="KW-0812">Transmembrane</keyword>
<feature type="transmembrane region" description="Helical" evidence="9">
    <location>
        <begin position="293"/>
        <end position="311"/>
    </location>
</feature>
<gene>
    <name evidence="10" type="primary">lptG</name>
    <name evidence="10" type="ORF">DM558_07195</name>
</gene>
<comment type="function">
    <text evidence="1">Part of the ABC transporter complex LptBFG involved in the translocation of lipopolysaccharide (LPS) from the inner membrane to the outer membrane.</text>
</comment>
<dbReference type="AlphaFoldDB" id="A0A3Q9JIY6"/>
<feature type="transmembrane region" description="Helical" evidence="9">
    <location>
        <begin position="323"/>
        <end position="340"/>
    </location>
</feature>
<evidence type="ECO:0000256" key="1">
    <source>
        <dbReference type="ARBA" id="ARBA00002265"/>
    </source>
</evidence>
<evidence type="ECO:0000313" key="10">
    <source>
        <dbReference type="EMBL" id="AZS50576.1"/>
    </source>
</evidence>
<evidence type="ECO:0000256" key="8">
    <source>
        <dbReference type="ARBA" id="ARBA00026081"/>
    </source>
</evidence>
<dbReference type="InterPro" id="IPR005495">
    <property type="entry name" value="LptG/LptF_permease"/>
</dbReference>
<dbReference type="PANTHER" id="PTHR33529">
    <property type="entry name" value="SLR0882 PROTEIN-RELATED"/>
    <property type="match status" value="1"/>
</dbReference>
<dbReference type="GO" id="GO:0015920">
    <property type="term" value="P:lipopolysaccharide transport"/>
    <property type="evidence" value="ECO:0007669"/>
    <property type="project" value="TreeGrafter"/>
</dbReference>
<sequence length="374" mass="42200">MLGNRLERYIAGNVLNSILLIMLIIILLASLFSLVDQFDSFKNNYGINQALYYVLLSTPRRLYDNLPMASLVGSLIGLGMMASRSELTIMRAAGMSTGRIVYAVLKPIFIIMIACVLLGEFIVPITQNKAQAYKELAQSSNIDKKILTQILLKGTWHRQGNEYIRINSVQPDGLIGINIYYIKDQKLIYTTYAKQANFEKNQWYLTDATTTCLHDDHTSVVKEESEAWLSPTNVCDIKDLSMPKPITITLDLLNTINSDPSYLSISGLWDYIHYLQAQELNNDNYWLKFWEKLLQPINTLALVILAISFIFGPLRSVTMGQRIFIGIAIGFIFKIVNDLLGPASIVFNFPPLLAAMAPSLICIIIGVYLINRKR</sequence>
<comment type="subunit">
    <text evidence="8">Component of the lipopolysaccharide transport and assembly complex. The LptBFG transporter is composed of two ATP-binding proteins (LptB) and two transmembrane proteins (LptF and LptG).</text>
</comment>
<accession>A0A3Q9JIY6</accession>
<dbReference type="PANTHER" id="PTHR33529:SF2">
    <property type="entry name" value="LIPOPOLYSACCHARIDE EXPORT SYSTEM PERMEASE PROTEIN LPTG"/>
    <property type="match status" value="1"/>
</dbReference>
<keyword evidence="7 9" id="KW-0472">Membrane</keyword>
<dbReference type="GO" id="GO:0055085">
    <property type="term" value="P:transmembrane transport"/>
    <property type="evidence" value="ECO:0007669"/>
    <property type="project" value="InterPro"/>
</dbReference>
<name>A0A3Q9JIY6_9GAMM</name>
<dbReference type="NCBIfam" id="TIGR04408">
    <property type="entry name" value="LptG_lptG"/>
    <property type="match status" value="1"/>
</dbReference>
<evidence type="ECO:0000256" key="2">
    <source>
        <dbReference type="ARBA" id="ARBA00004651"/>
    </source>
</evidence>
<evidence type="ECO:0000256" key="3">
    <source>
        <dbReference type="ARBA" id="ARBA00007725"/>
    </source>
</evidence>
<evidence type="ECO:0000256" key="7">
    <source>
        <dbReference type="ARBA" id="ARBA00023136"/>
    </source>
</evidence>
<organism evidence="10 11">
    <name type="scientific">Entomomonas moraniae</name>
    <dbReference type="NCBI Taxonomy" id="2213226"/>
    <lineage>
        <taxon>Bacteria</taxon>
        <taxon>Pseudomonadati</taxon>
        <taxon>Pseudomonadota</taxon>
        <taxon>Gammaproteobacteria</taxon>
        <taxon>Pseudomonadales</taxon>
        <taxon>Pseudomonadaceae</taxon>
        <taxon>Entomomonas</taxon>
    </lineage>
</organism>
<protein>
    <submittedName>
        <fullName evidence="10">LPS export ABC transporter permease LptG</fullName>
    </submittedName>
</protein>
<dbReference type="KEGG" id="emo:DM558_07195"/>
<dbReference type="GO" id="GO:0043190">
    <property type="term" value="C:ATP-binding cassette (ABC) transporter complex"/>
    <property type="evidence" value="ECO:0007669"/>
    <property type="project" value="InterPro"/>
</dbReference>
<evidence type="ECO:0000256" key="5">
    <source>
        <dbReference type="ARBA" id="ARBA00022692"/>
    </source>
</evidence>